<proteinExistence type="predicted"/>
<reference evidence="1" key="1">
    <citation type="submission" date="2019-08" db="EMBL/GenBank/DDBJ databases">
        <authorList>
            <person name="Kucharzyk K."/>
            <person name="Murdoch R.W."/>
            <person name="Higgins S."/>
            <person name="Loffler F."/>
        </authorList>
    </citation>
    <scope>NUCLEOTIDE SEQUENCE</scope>
</reference>
<protein>
    <recommendedName>
        <fullName evidence="2">Undecaprenyldiphospho-muramoylpentapeptide beta-N-acetylglucosaminyltransferase</fullName>
    </recommendedName>
</protein>
<dbReference type="AlphaFoldDB" id="A0A645DRN1"/>
<evidence type="ECO:0008006" key="2">
    <source>
        <dbReference type="Google" id="ProtNLM"/>
    </source>
</evidence>
<evidence type="ECO:0000313" key="1">
    <source>
        <dbReference type="EMBL" id="MPM91122.1"/>
    </source>
</evidence>
<name>A0A645DRN1_9ZZZZ</name>
<comment type="caution">
    <text evidence="1">The sequence shown here is derived from an EMBL/GenBank/DDBJ whole genome shotgun (WGS) entry which is preliminary data.</text>
</comment>
<gene>
    <name evidence="1" type="ORF">SDC9_138248</name>
</gene>
<dbReference type="EMBL" id="VSSQ01038234">
    <property type="protein sequence ID" value="MPM91122.1"/>
    <property type="molecule type" value="Genomic_DNA"/>
</dbReference>
<sequence length="112" mass="11876">MVLSGEDSHALYCAACDVMLCSPSGALSTRAALSDIPLVHLPTADSFEAQTACFFAAQGMSALTGNYDEAASLALSLAKDGEKQEQMRSRQQSESIADGAKHVVRFLHEGRL</sequence>
<dbReference type="Gene3D" id="3.40.50.2000">
    <property type="entry name" value="Glycogen Phosphorylase B"/>
    <property type="match status" value="1"/>
</dbReference>
<accession>A0A645DRN1</accession>
<organism evidence="1">
    <name type="scientific">bioreactor metagenome</name>
    <dbReference type="NCBI Taxonomy" id="1076179"/>
    <lineage>
        <taxon>unclassified sequences</taxon>
        <taxon>metagenomes</taxon>
        <taxon>ecological metagenomes</taxon>
    </lineage>
</organism>